<dbReference type="InterPro" id="IPR021109">
    <property type="entry name" value="Peptidase_aspartic_dom_sf"/>
</dbReference>
<organism evidence="1">
    <name type="scientific">mine drainage metagenome</name>
    <dbReference type="NCBI Taxonomy" id="410659"/>
    <lineage>
        <taxon>unclassified sequences</taxon>
        <taxon>metagenomes</taxon>
        <taxon>ecological metagenomes</taxon>
    </lineage>
</organism>
<dbReference type="SUPFAM" id="SSF50630">
    <property type="entry name" value="Acid proteases"/>
    <property type="match status" value="1"/>
</dbReference>
<proteinExistence type="predicted"/>
<dbReference type="Pfam" id="PF13975">
    <property type="entry name" value="gag-asp_proteas"/>
    <property type="match status" value="1"/>
</dbReference>
<dbReference type="AlphaFoldDB" id="E6PPS5"/>
<gene>
    <name evidence="1" type="ORF">CARN2_1559</name>
</gene>
<dbReference type="PROSITE" id="PS51257">
    <property type="entry name" value="PROKAR_LIPOPROTEIN"/>
    <property type="match status" value="1"/>
</dbReference>
<evidence type="ECO:0008006" key="2">
    <source>
        <dbReference type="Google" id="ProtNLM"/>
    </source>
</evidence>
<dbReference type="InterPro" id="IPR034122">
    <property type="entry name" value="Retropepsin-like_bacterial"/>
</dbReference>
<dbReference type="PROSITE" id="PS00141">
    <property type="entry name" value="ASP_PROTEASE"/>
    <property type="match status" value="1"/>
</dbReference>
<dbReference type="Gene3D" id="2.40.70.10">
    <property type="entry name" value="Acid Proteases"/>
    <property type="match status" value="1"/>
</dbReference>
<dbReference type="NCBIfam" id="TIGR02281">
    <property type="entry name" value="clan_AA_DTGA"/>
    <property type="match status" value="1"/>
</dbReference>
<comment type="caution">
    <text evidence="1">The sequence shown here is derived from an EMBL/GenBank/DDBJ whole genome shotgun (WGS) entry which is preliminary data.</text>
</comment>
<dbReference type="InterPro" id="IPR001969">
    <property type="entry name" value="Aspartic_peptidase_AS"/>
</dbReference>
<dbReference type="GO" id="GO:0006508">
    <property type="term" value="P:proteolysis"/>
    <property type="evidence" value="ECO:0007669"/>
    <property type="project" value="InterPro"/>
</dbReference>
<protein>
    <recommendedName>
        <fullName evidence="2">Retroviral aspartyl protease</fullName>
    </recommendedName>
</protein>
<dbReference type="InterPro" id="IPR011969">
    <property type="entry name" value="Clan_AA_Asp_peptidase_C"/>
</dbReference>
<name>E6PPS5_9ZZZZ</name>
<dbReference type="EMBL" id="CABM01000036">
    <property type="protein sequence ID" value="CBH96929.1"/>
    <property type="molecule type" value="Genomic_DNA"/>
</dbReference>
<evidence type="ECO:0000313" key="1">
    <source>
        <dbReference type="EMBL" id="CBH96929.1"/>
    </source>
</evidence>
<sequence length="226" mass="23221">MRASPSTAAACRLQALRRLRQLAALALFGGCAAAGAQSVSLVGSFGNKALLVIDGAAPKAVAAGQSQQGVKVVRVGDGSAVVSVGGQQQELRVGASPVNLAGKGAASTVLQALPNGQFVTEGRINGKLVRMMVDTGATMVSLSRAQAIQLGLSLQGGRPIAVHTANGVVQATEIMLRSVRVGAIERREVPAVIQDSSLPIVLLGMSFLKHLDLQHNADQLTLTARY</sequence>
<reference evidence="1" key="1">
    <citation type="submission" date="2009-10" db="EMBL/GenBank/DDBJ databases">
        <title>Diversity of trophic interactions inside an arsenic-rich microbial ecosystem.</title>
        <authorList>
            <person name="Bertin P.N."/>
            <person name="Heinrich-Salmeron A."/>
            <person name="Pelletier E."/>
            <person name="Goulhen-Chollet F."/>
            <person name="Arsene-Ploetze F."/>
            <person name="Gallien S."/>
            <person name="Calteau A."/>
            <person name="Vallenet D."/>
            <person name="Casiot C."/>
            <person name="Chane-Woon-Ming B."/>
            <person name="Giloteaux L."/>
            <person name="Barakat M."/>
            <person name="Bonnefoy V."/>
            <person name="Bruneel O."/>
            <person name="Chandler M."/>
            <person name="Cleiss J."/>
            <person name="Duran R."/>
            <person name="Elbaz-Poulichet F."/>
            <person name="Fonknechten N."/>
            <person name="Lauga B."/>
            <person name="Mornico D."/>
            <person name="Ortet P."/>
            <person name="Schaeffer C."/>
            <person name="Siguier P."/>
            <person name="Alexander Thil Smith A."/>
            <person name="Van Dorsselaer A."/>
            <person name="Weissenbach J."/>
            <person name="Medigue C."/>
            <person name="Le Paslier D."/>
        </authorList>
    </citation>
    <scope>NUCLEOTIDE SEQUENCE</scope>
</reference>
<accession>E6PPS5</accession>
<dbReference type="CDD" id="cd05483">
    <property type="entry name" value="retropepsin_like_bacteria"/>
    <property type="match status" value="1"/>
</dbReference>
<dbReference type="GO" id="GO:0004190">
    <property type="term" value="F:aspartic-type endopeptidase activity"/>
    <property type="evidence" value="ECO:0007669"/>
    <property type="project" value="InterPro"/>
</dbReference>